<name>A0AA88IT03_CHASR</name>
<dbReference type="AlphaFoldDB" id="A0AA88IT03"/>
<comment type="caution">
    <text evidence="2">The sequence shown here is derived from an EMBL/GenBank/DDBJ whole genome shotgun (WGS) entry which is preliminary data.</text>
</comment>
<evidence type="ECO:0000313" key="3">
    <source>
        <dbReference type="Proteomes" id="UP001187415"/>
    </source>
</evidence>
<accession>A0AA88IT03</accession>
<dbReference type="Proteomes" id="UP001187415">
    <property type="component" value="Unassembled WGS sequence"/>
</dbReference>
<proteinExistence type="predicted"/>
<reference evidence="2" key="1">
    <citation type="submission" date="2023-07" db="EMBL/GenBank/DDBJ databases">
        <title>Chromosome-level Genome Assembly of Striped Snakehead (Channa striata).</title>
        <authorList>
            <person name="Liu H."/>
        </authorList>
    </citation>
    <scope>NUCLEOTIDE SEQUENCE</scope>
    <source>
        <strain evidence="2">Gz</strain>
        <tissue evidence="2">Muscle</tissue>
    </source>
</reference>
<dbReference type="EMBL" id="JAUPFM010000020">
    <property type="protein sequence ID" value="KAK2818509.1"/>
    <property type="molecule type" value="Genomic_DNA"/>
</dbReference>
<feature type="region of interest" description="Disordered" evidence="1">
    <location>
        <begin position="79"/>
        <end position="107"/>
    </location>
</feature>
<evidence type="ECO:0000313" key="2">
    <source>
        <dbReference type="EMBL" id="KAK2818509.1"/>
    </source>
</evidence>
<evidence type="ECO:0000256" key="1">
    <source>
        <dbReference type="SAM" id="MobiDB-lite"/>
    </source>
</evidence>
<protein>
    <submittedName>
        <fullName evidence="2">Uncharacterized protein</fullName>
    </submittedName>
</protein>
<gene>
    <name evidence="2" type="ORF">Q5P01_024070</name>
</gene>
<keyword evidence="3" id="KW-1185">Reference proteome</keyword>
<sequence length="137" mass="15817">MFEDILFFSKTNRNIEKWKRRGSFPSGRKPELAQCCSGFRRPAERRQHSQNILWMEQVCPPVPQRGTSESFWTRVRTTSGYTDPQQDGCQQTTEAGPSQSVDTDWTEQTTDPGWTRCINCLNVQLRSLAYLMSAYKG</sequence>
<organism evidence="2 3">
    <name type="scientific">Channa striata</name>
    <name type="common">Snakehead murrel</name>
    <name type="synonym">Ophicephalus striatus</name>
    <dbReference type="NCBI Taxonomy" id="64152"/>
    <lineage>
        <taxon>Eukaryota</taxon>
        <taxon>Metazoa</taxon>
        <taxon>Chordata</taxon>
        <taxon>Craniata</taxon>
        <taxon>Vertebrata</taxon>
        <taxon>Euteleostomi</taxon>
        <taxon>Actinopterygii</taxon>
        <taxon>Neopterygii</taxon>
        <taxon>Teleostei</taxon>
        <taxon>Neoteleostei</taxon>
        <taxon>Acanthomorphata</taxon>
        <taxon>Anabantaria</taxon>
        <taxon>Anabantiformes</taxon>
        <taxon>Channoidei</taxon>
        <taxon>Channidae</taxon>
        <taxon>Channa</taxon>
    </lineage>
</organism>